<proteinExistence type="predicted"/>
<dbReference type="PANTHER" id="PTHR21636:SF2">
    <property type="entry name" value="PROTEIN DOK-7"/>
    <property type="match status" value="1"/>
</dbReference>
<dbReference type="InterPro" id="IPR037746">
    <property type="entry name" value="Dok-7"/>
</dbReference>
<keyword evidence="3" id="KW-1185">Reference proteome</keyword>
<accession>A0A8C4JBC6</accession>
<dbReference type="InterPro" id="IPR011993">
    <property type="entry name" value="PH-like_dom_sf"/>
</dbReference>
<dbReference type="Gene3D" id="2.30.29.30">
    <property type="entry name" value="Pleckstrin-homology domain (PH domain)/Phosphotyrosine-binding domain (PTB)"/>
    <property type="match status" value="1"/>
</dbReference>
<dbReference type="AlphaFoldDB" id="A0A8C4JBC6"/>
<dbReference type="GO" id="GO:0007528">
    <property type="term" value="P:neuromuscular junction development"/>
    <property type="evidence" value="ECO:0007669"/>
    <property type="project" value="TreeGrafter"/>
</dbReference>
<feature type="region of interest" description="Disordered" evidence="1">
    <location>
        <begin position="309"/>
        <end position="330"/>
    </location>
</feature>
<dbReference type="Ensembl" id="ENSDNVT00000007220.1">
    <property type="protein sequence ID" value="ENSDNVP00000005979.1"/>
    <property type="gene ID" value="ENSDNVG00000004284.1"/>
</dbReference>
<dbReference type="Proteomes" id="UP000694423">
    <property type="component" value="Unplaced"/>
</dbReference>
<dbReference type="PANTHER" id="PTHR21636">
    <property type="entry name" value="PROTEIN DOK-7"/>
    <property type="match status" value="1"/>
</dbReference>
<feature type="region of interest" description="Disordered" evidence="1">
    <location>
        <begin position="160"/>
        <end position="205"/>
    </location>
</feature>
<organism evidence="2 3">
    <name type="scientific">Dromaius novaehollandiae</name>
    <name type="common">Emu</name>
    <dbReference type="NCBI Taxonomy" id="8790"/>
    <lineage>
        <taxon>Eukaryota</taxon>
        <taxon>Metazoa</taxon>
        <taxon>Chordata</taxon>
        <taxon>Craniata</taxon>
        <taxon>Vertebrata</taxon>
        <taxon>Euteleostomi</taxon>
        <taxon>Archelosauria</taxon>
        <taxon>Archosauria</taxon>
        <taxon>Dinosauria</taxon>
        <taxon>Saurischia</taxon>
        <taxon>Theropoda</taxon>
        <taxon>Coelurosauria</taxon>
        <taxon>Aves</taxon>
        <taxon>Palaeognathae</taxon>
        <taxon>Casuariiformes</taxon>
        <taxon>Dromaiidae</taxon>
        <taxon>Dromaius</taxon>
    </lineage>
</organism>
<name>A0A8C4JBC6_DRONO</name>
<evidence type="ECO:0000313" key="2">
    <source>
        <dbReference type="Ensembl" id="ENSDNVP00000005979.1"/>
    </source>
</evidence>
<sequence length="479" mass="51646">MTDSVVVEGHVKLRDGKKWKNRWLVLRKPSPVAGAGVFFLSCAEGEQISFLFDCIVRGISPTKGPFGLRPVLPDPSTNPAYSEERLAHEALQLEKRLSLLSHTSRQGSGGDDRSLSSSSSDTSHSDVSVGSRLTIWPEQSSASTSQESHGLAAAKGIHLGEEKTHPEGARGMTKPPPKPLRSRQLQEIGRQSSSDSGIATGSHSSYSGSFSSYAGSLDICRGDEFGSLLSLPLNFPSDQSLCTCPHSESHRGTSSEYQVPSSLRHIYDIPRSLLQAPLSPQGRPSSLLSESAKDSSDETYVDFVSRWSDTKPQGQVSDSKSSELAPPSGVSADPYDICSPHLGMTRALFSACPICGGLKTLFLSSPNRCRGAVSSSLPFPYLHSSPGPFLADVPASDRPHSETATYVNIPVSPTSKKQLHYMELERQEPSTSIRGSGSSRYAQIDIAATETAHKVGTQHAQCREERLQELEQKKKGAQQ</sequence>
<protein>
    <submittedName>
        <fullName evidence="2">Docking protein 7</fullName>
    </submittedName>
</protein>
<feature type="compositionally biased region" description="Polar residues" evidence="1">
    <location>
        <begin position="183"/>
        <end position="199"/>
    </location>
</feature>
<dbReference type="GO" id="GO:0019901">
    <property type="term" value="F:protein kinase binding"/>
    <property type="evidence" value="ECO:0007669"/>
    <property type="project" value="InterPro"/>
</dbReference>
<evidence type="ECO:0000256" key="1">
    <source>
        <dbReference type="SAM" id="MobiDB-lite"/>
    </source>
</evidence>
<feature type="compositionally biased region" description="Low complexity" evidence="1">
    <location>
        <begin position="115"/>
        <end position="130"/>
    </location>
</feature>
<evidence type="ECO:0000313" key="3">
    <source>
        <dbReference type="Proteomes" id="UP000694423"/>
    </source>
</evidence>
<feature type="region of interest" description="Disordered" evidence="1">
    <location>
        <begin position="102"/>
        <end position="130"/>
    </location>
</feature>
<reference evidence="2" key="2">
    <citation type="submission" date="2025-09" db="UniProtKB">
        <authorList>
            <consortium name="Ensembl"/>
        </authorList>
    </citation>
    <scope>IDENTIFICATION</scope>
</reference>
<feature type="compositionally biased region" description="Polar residues" evidence="1">
    <location>
        <begin position="310"/>
        <end position="319"/>
    </location>
</feature>
<reference evidence="2" key="1">
    <citation type="submission" date="2025-08" db="UniProtKB">
        <authorList>
            <consortium name="Ensembl"/>
        </authorList>
    </citation>
    <scope>IDENTIFICATION</scope>
</reference>